<evidence type="ECO:0000313" key="2">
    <source>
        <dbReference type="Proteomes" id="UP001222800"/>
    </source>
</evidence>
<dbReference type="Proteomes" id="UP001222800">
    <property type="component" value="Chromosome"/>
</dbReference>
<protein>
    <submittedName>
        <fullName evidence="1">Uncharacterized protein</fullName>
    </submittedName>
</protein>
<reference evidence="1 2" key="1">
    <citation type="submission" date="2023-03" db="EMBL/GenBank/DDBJ databases">
        <title>Complete genome sequence of Tepidibacter sp. SWIR-1, isolated from a deep-sea hydrothermal vent.</title>
        <authorList>
            <person name="Li X."/>
        </authorList>
    </citation>
    <scope>NUCLEOTIDE SEQUENCE [LARGE SCALE GENOMIC DNA]</scope>
    <source>
        <strain evidence="1 2">SWIR-1</strain>
    </source>
</reference>
<dbReference type="EMBL" id="CP120733">
    <property type="protein sequence ID" value="WFD11502.1"/>
    <property type="molecule type" value="Genomic_DNA"/>
</dbReference>
<name>A0ABY8EIL5_9FIRM</name>
<evidence type="ECO:0000313" key="1">
    <source>
        <dbReference type="EMBL" id="WFD11502.1"/>
    </source>
</evidence>
<gene>
    <name evidence="1" type="ORF">P4S50_05350</name>
</gene>
<organism evidence="1 2">
    <name type="scientific">Tepidibacter hydrothermalis</name>
    <dbReference type="NCBI Taxonomy" id="3036126"/>
    <lineage>
        <taxon>Bacteria</taxon>
        <taxon>Bacillati</taxon>
        <taxon>Bacillota</taxon>
        <taxon>Clostridia</taxon>
        <taxon>Peptostreptococcales</taxon>
        <taxon>Peptostreptococcaceae</taxon>
        <taxon>Tepidibacter</taxon>
    </lineage>
</organism>
<keyword evidence="2" id="KW-1185">Reference proteome</keyword>
<sequence length="90" mass="10331">MSKSKVDTLVKDYIAETNDFNCIYAIRQSLSIECIDDIVKSYIDRTADYGTVAAILQFMSGDASDYVAKKYINEVKDQQYSKFFTPYLKN</sequence>
<proteinExistence type="predicted"/>
<accession>A0ABY8EIL5</accession>
<dbReference type="RefSeq" id="WP_277733580.1">
    <property type="nucleotide sequence ID" value="NZ_CP120733.1"/>
</dbReference>